<proteinExistence type="predicted"/>
<keyword evidence="3" id="KW-1185">Reference proteome</keyword>
<organism evidence="2 3">
    <name type="scientific">Oligosphaera ethanolica</name>
    <dbReference type="NCBI Taxonomy" id="760260"/>
    <lineage>
        <taxon>Bacteria</taxon>
        <taxon>Pseudomonadati</taxon>
        <taxon>Lentisphaerota</taxon>
        <taxon>Oligosphaeria</taxon>
        <taxon>Oligosphaerales</taxon>
        <taxon>Oligosphaeraceae</taxon>
        <taxon>Oligosphaera</taxon>
    </lineage>
</organism>
<dbReference type="InterPro" id="IPR035897">
    <property type="entry name" value="Toll_tir_struct_dom_sf"/>
</dbReference>
<dbReference type="AlphaFoldDB" id="A0AAE3VHX4"/>
<dbReference type="Pfam" id="PF13676">
    <property type="entry name" value="TIR_2"/>
    <property type="match status" value="1"/>
</dbReference>
<sequence>MLMVGWLAQAYFFCKLKRCRRTPFDRQRMNVASSSKNAAFDLFISYKSEDVMLARWLSEQLIAAGIKVWFVEYCIPMRRQEDFQQFIDEGCHNSKSALFITNERFVSSVHCCGEVERLLQRPHSTKGMLLEICNPKEPLLHEKYTGMLAARHFDYTGTSSDALRFVLESLGRRYRHPTITSEHPQRETFSFGVISYSLDMTGWDIKSRGDWWTPKAGNEGGPKFSKRIGGMRVSGNLIVGESDLKYPDERFKSNNDREKFKAARKYAEQFFPESSQDDIGLHLIIVGNTSHAGFTTFTDQHNWCRRYSVVLPSPKDNVLLEFAFVFFAVGPFKSFCRVAGLFDRMVESLIISGVRNE</sequence>
<dbReference type="InterPro" id="IPR000157">
    <property type="entry name" value="TIR_dom"/>
</dbReference>
<evidence type="ECO:0000313" key="3">
    <source>
        <dbReference type="Proteomes" id="UP001238163"/>
    </source>
</evidence>
<accession>A0AAE3VHX4</accession>
<evidence type="ECO:0000259" key="1">
    <source>
        <dbReference type="Pfam" id="PF13676"/>
    </source>
</evidence>
<feature type="domain" description="TIR" evidence="1">
    <location>
        <begin position="43"/>
        <end position="129"/>
    </location>
</feature>
<evidence type="ECO:0000313" key="2">
    <source>
        <dbReference type="EMBL" id="MDQ0290586.1"/>
    </source>
</evidence>
<gene>
    <name evidence="2" type="ORF">J3R75_002693</name>
</gene>
<name>A0AAE3VHX4_9BACT</name>
<dbReference type="Gene3D" id="3.40.50.10140">
    <property type="entry name" value="Toll/interleukin-1 receptor homology (TIR) domain"/>
    <property type="match status" value="1"/>
</dbReference>
<dbReference type="EMBL" id="JAUSVL010000001">
    <property type="protein sequence ID" value="MDQ0290586.1"/>
    <property type="molecule type" value="Genomic_DNA"/>
</dbReference>
<comment type="caution">
    <text evidence="2">The sequence shown here is derived from an EMBL/GenBank/DDBJ whole genome shotgun (WGS) entry which is preliminary data.</text>
</comment>
<dbReference type="Proteomes" id="UP001238163">
    <property type="component" value="Unassembled WGS sequence"/>
</dbReference>
<dbReference type="GO" id="GO:0007165">
    <property type="term" value="P:signal transduction"/>
    <property type="evidence" value="ECO:0007669"/>
    <property type="project" value="InterPro"/>
</dbReference>
<dbReference type="RefSeq" id="WP_307262217.1">
    <property type="nucleotide sequence ID" value="NZ_JAUSVL010000001.1"/>
</dbReference>
<protein>
    <recommendedName>
        <fullName evidence="1">TIR domain-containing protein</fullName>
    </recommendedName>
</protein>
<dbReference type="SUPFAM" id="SSF52200">
    <property type="entry name" value="Toll/Interleukin receptor TIR domain"/>
    <property type="match status" value="1"/>
</dbReference>
<reference evidence="2" key="1">
    <citation type="submission" date="2023-07" db="EMBL/GenBank/DDBJ databases">
        <title>Genomic Encyclopedia of Type Strains, Phase IV (KMG-IV): sequencing the most valuable type-strain genomes for metagenomic binning, comparative biology and taxonomic classification.</title>
        <authorList>
            <person name="Goeker M."/>
        </authorList>
    </citation>
    <scope>NUCLEOTIDE SEQUENCE</scope>
    <source>
        <strain evidence="2">DSM 24202</strain>
    </source>
</reference>